<feature type="coiled-coil region" evidence="1">
    <location>
        <begin position="52"/>
        <end position="79"/>
    </location>
</feature>
<gene>
    <name evidence="3" type="ORF">9S3_23</name>
</gene>
<dbReference type="InterPro" id="IPR009319">
    <property type="entry name" value="Phage_A118_VSP1"/>
</dbReference>
<organism evidence="3">
    <name type="scientific">uncultured Caudovirales phage</name>
    <dbReference type="NCBI Taxonomy" id="2100421"/>
    <lineage>
        <taxon>Viruses</taxon>
        <taxon>Duplodnaviria</taxon>
        <taxon>Heunggongvirae</taxon>
        <taxon>Uroviricota</taxon>
        <taxon>Caudoviricetes</taxon>
        <taxon>Peduoviridae</taxon>
        <taxon>Maltschvirus</taxon>
        <taxon>Maltschvirus maltsch</taxon>
    </lineage>
</organism>
<reference evidence="3" key="1">
    <citation type="submission" date="2017-06" db="EMBL/GenBank/DDBJ databases">
        <title>Novel phages from South African skin metaviromes.</title>
        <authorList>
            <person name="van Zyl L.J."/>
            <person name="Abrahams Y."/>
            <person name="Stander E.A."/>
            <person name="Kirby B.M."/>
            <person name="Clavaud C."/>
            <person name="Farcet C."/>
            <person name="Breton L."/>
            <person name="Trindade M.I."/>
        </authorList>
    </citation>
    <scope>NUCLEOTIDE SEQUENCE</scope>
</reference>
<feature type="region of interest" description="Disordered" evidence="2">
    <location>
        <begin position="275"/>
        <end position="299"/>
    </location>
</feature>
<protein>
    <submittedName>
        <fullName evidence="3">Uncharacterized protein</fullName>
    </submittedName>
</protein>
<sequence>MKENQVKEMVLFLQRQISFLILNANLLDDKEKDKMLRNINHLIEINHYNVTELVEEELANEYQQELENAEALLQERGLELSTALNSMAQDNAIRIIVSDTMADLSAAYRTARINMTKNIEKTIGEVKEEIAKGIMYGDTRKKTTKRVQEAFLKEGMTSFVTSDGKQLPLDFYSETVVRTKTRTARINAHVNTYEGYGVNLVEVVGASDPCPHCGAYHDMVFSTDGKDKRFPHLNVRNVFPLHPNCRCSVIPFVAQLEDEEVVKDKINLSKEFDPTKDRRTEEQKASYKKMQDARRKARQEVKEYDKIKSILGNDAPKNIGAYRRMKRNKSKGYLEIQRRMRALSS</sequence>
<accession>A0A2H4J2F6</accession>
<evidence type="ECO:0000256" key="2">
    <source>
        <dbReference type="SAM" id="MobiDB-lite"/>
    </source>
</evidence>
<evidence type="ECO:0000313" key="3">
    <source>
        <dbReference type="EMBL" id="ASN69275.1"/>
    </source>
</evidence>
<name>A0A2H4J2F6_9CAUD</name>
<keyword evidence="1" id="KW-0175">Coiled coil</keyword>
<dbReference type="GO" id="GO:0005198">
    <property type="term" value="F:structural molecule activity"/>
    <property type="evidence" value="ECO:0007669"/>
    <property type="project" value="InterPro"/>
</dbReference>
<dbReference type="Pfam" id="PF06152">
    <property type="entry name" value="Phage_min_cap2"/>
    <property type="match status" value="1"/>
</dbReference>
<evidence type="ECO:0000256" key="1">
    <source>
        <dbReference type="SAM" id="Coils"/>
    </source>
</evidence>
<proteinExistence type="predicted"/>
<dbReference type="EMBL" id="MF417888">
    <property type="protein sequence ID" value="ASN69275.1"/>
    <property type="molecule type" value="Genomic_DNA"/>
</dbReference>